<evidence type="ECO:0000313" key="2">
    <source>
        <dbReference type="EMBL" id="SFQ19189.1"/>
    </source>
</evidence>
<dbReference type="InterPro" id="IPR002716">
    <property type="entry name" value="PIN_dom"/>
</dbReference>
<name>A0A1I5WHS3_9FIRM</name>
<dbReference type="Proteomes" id="UP000198577">
    <property type="component" value="Unassembled WGS sequence"/>
</dbReference>
<dbReference type="OrthoDB" id="9789052at2"/>
<evidence type="ECO:0000259" key="1">
    <source>
        <dbReference type="Pfam" id="PF01850"/>
    </source>
</evidence>
<dbReference type="Gene3D" id="3.40.50.1010">
    <property type="entry name" value="5'-nuclease"/>
    <property type="match status" value="1"/>
</dbReference>
<dbReference type="Pfam" id="PF01850">
    <property type="entry name" value="PIN"/>
    <property type="match status" value="1"/>
</dbReference>
<protein>
    <submittedName>
        <fullName evidence="2">Predicted nucleic-acid-binding protein, contains PIN domain</fullName>
    </submittedName>
</protein>
<gene>
    <name evidence="2" type="ORF">SAMN05444406_1175</name>
</gene>
<accession>A0A1I5WHS3</accession>
<dbReference type="PANTHER" id="PTHR39664:SF2">
    <property type="entry name" value="NUCLEIC ACID-BINDING PROTEIN, CONTAINING PIN DOMAIN-RELATED"/>
    <property type="match status" value="1"/>
</dbReference>
<dbReference type="RefSeq" id="WP_092282395.1">
    <property type="nucleotide sequence ID" value="NZ_FOXR01000017.1"/>
</dbReference>
<organism evidence="2 3">
    <name type="scientific">Caldicoprobacter faecalis</name>
    <dbReference type="NCBI Taxonomy" id="937334"/>
    <lineage>
        <taxon>Bacteria</taxon>
        <taxon>Bacillati</taxon>
        <taxon>Bacillota</taxon>
        <taxon>Clostridia</taxon>
        <taxon>Caldicoprobacterales</taxon>
        <taxon>Caldicoprobacteraceae</taxon>
        <taxon>Caldicoprobacter</taxon>
    </lineage>
</organism>
<dbReference type="PANTHER" id="PTHR39664">
    <property type="match status" value="1"/>
</dbReference>
<dbReference type="InterPro" id="IPR029060">
    <property type="entry name" value="PIN-like_dom_sf"/>
</dbReference>
<evidence type="ECO:0000313" key="3">
    <source>
        <dbReference type="Proteomes" id="UP000198577"/>
    </source>
</evidence>
<sequence>MNLVDANVVLRYLLNDVEELADKAAVLLENKELFIPTEVIAEIVYILEKVYQVEREEIQNSLLELFSYNNIQVNDLEVIIEALKFYTEKKLDFVDAILYAYYKVRKYNVYTFDKKLSKLLGSQIPTI</sequence>
<keyword evidence="3" id="KW-1185">Reference proteome</keyword>
<feature type="domain" description="PIN" evidence="1">
    <location>
        <begin position="3"/>
        <end position="118"/>
    </location>
</feature>
<reference evidence="2 3" key="1">
    <citation type="submission" date="2016-10" db="EMBL/GenBank/DDBJ databases">
        <authorList>
            <person name="de Groot N.N."/>
        </authorList>
    </citation>
    <scope>NUCLEOTIDE SEQUENCE [LARGE SCALE GENOMIC DNA]</scope>
    <source>
        <strain evidence="2 3">DSM 20678</strain>
    </source>
</reference>
<proteinExistence type="predicted"/>
<dbReference type="AlphaFoldDB" id="A0A1I5WHS3"/>
<dbReference type="EMBL" id="FOXR01000017">
    <property type="protein sequence ID" value="SFQ19189.1"/>
    <property type="molecule type" value="Genomic_DNA"/>
</dbReference>
<dbReference type="SUPFAM" id="SSF88723">
    <property type="entry name" value="PIN domain-like"/>
    <property type="match status" value="1"/>
</dbReference>